<keyword evidence="1" id="KW-0812">Transmembrane</keyword>
<dbReference type="Proteomes" id="UP000261111">
    <property type="component" value="Unassembled WGS sequence"/>
</dbReference>
<keyword evidence="1" id="KW-1133">Transmembrane helix</keyword>
<keyword evidence="1" id="KW-0472">Membrane</keyword>
<dbReference type="RefSeq" id="WP_117440569.1">
    <property type="nucleotide sequence ID" value="NZ_QVIA01000001.1"/>
</dbReference>
<proteinExistence type="predicted"/>
<dbReference type="AlphaFoldDB" id="A0A3E2X2K1"/>
<gene>
    <name evidence="2" type="ORF">DWX41_01135</name>
</gene>
<organism evidence="2 3">
    <name type="scientific">Hungatella hathewayi</name>
    <dbReference type="NCBI Taxonomy" id="154046"/>
    <lineage>
        <taxon>Bacteria</taxon>
        <taxon>Bacillati</taxon>
        <taxon>Bacillota</taxon>
        <taxon>Clostridia</taxon>
        <taxon>Lachnospirales</taxon>
        <taxon>Lachnospiraceae</taxon>
        <taxon>Hungatella</taxon>
    </lineage>
</organism>
<sequence>MSTKGYKCPCCGGSLVFSSDIQKLRCPSCDNEIDMEIIQQYAEIVESVEAQEDTFDWEEDSRGVQGEWAVKEKDGKKVYTCPSCGGDVDADETTAATKCPYCDSPIILPGQVSGEFQPDLVIPFQLNKDEVKQIFKEHCKGKKLLLKGFQSEHNIKEITGIYVPFWLFSCRAKGSVIYDAEKINTWQDDYYEFTQKDLYLVTRKGDMFFEHVPVDGSAEMDDTYMEAIEPYGIEKAVPFEAGYLSGYKALKYDVPKDNCRRRAEERIKRTFEDIINQSINKKEYHTIKQKYCKLACENGKVKYALMPVWTLDVKYKGQTYHYAVNGQTGKFAGNLPVDRGLFWKYALGTFVGSSVIIYLLMLLFFLK</sequence>
<protein>
    <recommendedName>
        <fullName evidence="4">DNA-directed RNA polymerase subunit P</fullName>
    </recommendedName>
</protein>
<dbReference type="Gene3D" id="2.20.28.30">
    <property type="entry name" value="RNA polymerase ii, chain L"/>
    <property type="match status" value="2"/>
</dbReference>
<evidence type="ECO:0000256" key="1">
    <source>
        <dbReference type="SAM" id="Phobius"/>
    </source>
</evidence>
<evidence type="ECO:0008006" key="4">
    <source>
        <dbReference type="Google" id="ProtNLM"/>
    </source>
</evidence>
<evidence type="ECO:0000313" key="2">
    <source>
        <dbReference type="EMBL" id="RGC35626.1"/>
    </source>
</evidence>
<comment type="caution">
    <text evidence="2">The sequence shown here is derived from an EMBL/GenBank/DDBJ whole genome shotgun (WGS) entry which is preliminary data.</text>
</comment>
<feature type="transmembrane region" description="Helical" evidence="1">
    <location>
        <begin position="342"/>
        <end position="366"/>
    </location>
</feature>
<accession>A0A3E2X2K1</accession>
<reference evidence="2 3" key="1">
    <citation type="submission" date="2018-08" db="EMBL/GenBank/DDBJ databases">
        <title>A genome reference for cultivated species of the human gut microbiota.</title>
        <authorList>
            <person name="Zou Y."/>
            <person name="Xue W."/>
            <person name="Luo G."/>
        </authorList>
    </citation>
    <scope>NUCLEOTIDE SEQUENCE [LARGE SCALE GENOMIC DNA]</scope>
    <source>
        <strain evidence="2 3">AF19-21</strain>
    </source>
</reference>
<dbReference type="GeneID" id="93336164"/>
<dbReference type="EMBL" id="QVIA01000001">
    <property type="protein sequence ID" value="RGC35626.1"/>
    <property type="molecule type" value="Genomic_DNA"/>
</dbReference>
<name>A0A3E2X2K1_9FIRM</name>
<evidence type="ECO:0000313" key="3">
    <source>
        <dbReference type="Proteomes" id="UP000261111"/>
    </source>
</evidence>